<dbReference type="OrthoDB" id="9946183at2"/>
<reference evidence="1" key="3">
    <citation type="submission" date="2021-08" db="EMBL/GenBank/DDBJ databases">
        <authorList>
            <person name="Tani A."/>
            <person name="Ola A."/>
            <person name="Ogura Y."/>
            <person name="Katsura K."/>
            <person name="Hayashi T."/>
        </authorList>
    </citation>
    <scope>NUCLEOTIDE SEQUENCE</scope>
    <source>
        <strain evidence="1">DSM 22415</strain>
    </source>
</reference>
<protein>
    <submittedName>
        <fullName evidence="2">Uncharacterized protein</fullName>
    </submittedName>
</protein>
<organism evidence="2 3">
    <name type="scientific">Methylobacterium dankookense</name>
    <dbReference type="NCBI Taxonomy" id="560405"/>
    <lineage>
        <taxon>Bacteria</taxon>
        <taxon>Pseudomonadati</taxon>
        <taxon>Pseudomonadota</taxon>
        <taxon>Alphaproteobacteria</taxon>
        <taxon>Hyphomicrobiales</taxon>
        <taxon>Methylobacteriaceae</taxon>
        <taxon>Methylobacterium</taxon>
    </lineage>
</organism>
<dbReference type="Proteomes" id="UP001055303">
    <property type="component" value="Unassembled WGS sequence"/>
</dbReference>
<evidence type="ECO:0000313" key="4">
    <source>
        <dbReference type="Proteomes" id="UP001055303"/>
    </source>
</evidence>
<proteinExistence type="predicted"/>
<dbReference type="EMBL" id="BPQI01000133">
    <property type="protein sequence ID" value="GJD58135.1"/>
    <property type="molecule type" value="Genomic_DNA"/>
</dbReference>
<accession>A0A564G511</accession>
<dbReference type="AlphaFoldDB" id="A0A564G511"/>
<name>A0A564G511_9HYPH</name>
<reference evidence="1" key="2">
    <citation type="journal article" date="2021" name="Front. Microbiol.">
        <title>Comprehensive Comparative Genomics and Phenotyping of Methylobacterium Species.</title>
        <authorList>
            <person name="Alessa O."/>
            <person name="Ogura Y."/>
            <person name="Fujitani Y."/>
            <person name="Takami H."/>
            <person name="Hayashi T."/>
            <person name="Sahin N."/>
            <person name="Tani A."/>
        </authorList>
    </citation>
    <scope>NUCLEOTIDE SEQUENCE</scope>
    <source>
        <strain evidence="1">DSM 22415</strain>
    </source>
</reference>
<evidence type="ECO:0000313" key="2">
    <source>
        <dbReference type="EMBL" id="VUF15086.1"/>
    </source>
</evidence>
<sequence length="84" mass="9510">MGQPTGPRHYNGFKAAAECWRTINGVRWPQRHCDPTAEIVAAYRAAGIRYRKVKHKDGGSDLFVHPEDHGKAEQIDRKVGYMFG</sequence>
<keyword evidence="4" id="KW-1185">Reference proteome</keyword>
<evidence type="ECO:0000313" key="1">
    <source>
        <dbReference type="EMBL" id="GJD58135.1"/>
    </source>
</evidence>
<dbReference type="Proteomes" id="UP000401717">
    <property type="component" value="Unassembled WGS sequence"/>
</dbReference>
<evidence type="ECO:0000313" key="3">
    <source>
        <dbReference type="Proteomes" id="UP000401717"/>
    </source>
</evidence>
<dbReference type="RefSeq" id="WP_144767394.1">
    <property type="nucleotide sequence ID" value="NZ_BPQI01000133.1"/>
</dbReference>
<gene>
    <name evidence="1" type="ORF">IFDJLNFL_4050</name>
    <name evidence="2" type="ORF">MTDSW087_04819</name>
</gene>
<dbReference type="EMBL" id="CABFVH010000046">
    <property type="protein sequence ID" value="VUF15086.1"/>
    <property type="molecule type" value="Genomic_DNA"/>
</dbReference>
<reference evidence="2 3" key="1">
    <citation type="submission" date="2019-06" db="EMBL/GenBank/DDBJ databases">
        <authorList>
            <person name="Rodrigo-Torres L."/>
            <person name="Arahal R. D."/>
            <person name="Lucena T."/>
        </authorList>
    </citation>
    <scope>NUCLEOTIDE SEQUENCE [LARGE SCALE GENOMIC DNA]</scope>
    <source>
        <strain evidence="2 3">SW08-7</strain>
    </source>
</reference>